<sequence>MCLEGKDVSQPTTNGGVHMSKRFLMRLGKTPFEVFDGFDTLDRNTIGRNNGNLIFGMAAHKLFSTADTVVDANRYKINGAMAPKVNDEYDGFILPLANAFRPGFEAELARTTDFIEKLTIPFLMLSGGAQLPLDGDPAALKKIEPTVRRFAKAVLEKSSALTVRGELTAEYLKSLGFKDVIVVGCPSMTMNGRGHRVDKPDALPSGSPIAYNLQTNNPFGRELIRDAESNYDATYMPQDLATLEFMLWGTDPYQGHDRSLPLDRSHPQFTEKKAQFQLDAPEWMRRMGELSFSFGPRIHGNVAGILAGTPGIVLAHDGRTLELSRYHGVPAIDLTVEEAPLTVAELYERADFSEFNRGQPERFDRLADFIHANGFSHIYEPGQEEALADYGRRLDATEFPEPQTSLWQDRPPEFVRMAVVLQQRYLALKKTQKGLKSGTGSGWSAELEKRVRDLEKRLARTEAALKRSQASAAEVRATANRTDRRLNKLLGIPLSVKNMIGRRRPR</sequence>
<name>A0ABQ1MUI0_9MICO</name>
<organism evidence="3 4">
    <name type="scientific">Brevibacterium sediminis</name>
    <dbReference type="NCBI Taxonomy" id="1857024"/>
    <lineage>
        <taxon>Bacteria</taxon>
        <taxon>Bacillati</taxon>
        <taxon>Actinomycetota</taxon>
        <taxon>Actinomycetes</taxon>
        <taxon>Micrococcales</taxon>
        <taxon>Brevibacteriaceae</taxon>
        <taxon>Brevibacterium</taxon>
    </lineage>
</organism>
<evidence type="ECO:0000256" key="1">
    <source>
        <dbReference type="SAM" id="Coils"/>
    </source>
</evidence>
<keyword evidence="4" id="KW-1185">Reference proteome</keyword>
<dbReference type="EMBL" id="BMJG01000015">
    <property type="protein sequence ID" value="GGC46819.1"/>
    <property type="molecule type" value="Genomic_DNA"/>
</dbReference>
<feature type="domain" description="Polysaccharide pyruvyl transferase" evidence="2">
    <location>
        <begin position="121"/>
        <end position="317"/>
    </location>
</feature>
<keyword evidence="1" id="KW-0175">Coiled coil</keyword>
<accession>A0ABQ1MUI0</accession>
<reference evidence="4" key="1">
    <citation type="journal article" date="2019" name="Int. J. Syst. Evol. Microbiol.">
        <title>The Global Catalogue of Microorganisms (GCM) 10K type strain sequencing project: providing services to taxonomists for standard genome sequencing and annotation.</title>
        <authorList>
            <consortium name="The Broad Institute Genomics Platform"/>
            <consortium name="The Broad Institute Genome Sequencing Center for Infectious Disease"/>
            <person name="Wu L."/>
            <person name="Ma J."/>
        </authorList>
    </citation>
    <scope>NUCLEOTIDE SEQUENCE [LARGE SCALE GENOMIC DNA]</scope>
    <source>
        <strain evidence="4">CGMCC 1.15472</strain>
    </source>
</reference>
<feature type="coiled-coil region" evidence="1">
    <location>
        <begin position="444"/>
        <end position="471"/>
    </location>
</feature>
<evidence type="ECO:0000313" key="4">
    <source>
        <dbReference type="Proteomes" id="UP000632322"/>
    </source>
</evidence>
<comment type="caution">
    <text evidence="3">The sequence shown here is derived from an EMBL/GenBank/DDBJ whole genome shotgun (WGS) entry which is preliminary data.</text>
</comment>
<dbReference type="InterPro" id="IPR007345">
    <property type="entry name" value="Polysacch_pyruvyl_Trfase"/>
</dbReference>
<protein>
    <recommendedName>
        <fullName evidence="2">Polysaccharide pyruvyl transferase domain-containing protein</fullName>
    </recommendedName>
</protein>
<gene>
    <name evidence="3" type="ORF">GCM10010974_31360</name>
</gene>
<proteinExistence type="predicted"/>
<evidence type="ECO:0000259" key="2">
    <source>
        <dbReference type="Pfam" id="PF04230"/>
    </source>
</evidence>
<dbReference type="Pfam" id="PF04230">
    <property type="entry name" value="PS_pyruv_trans"/>
    <property type="match status" value="1"/>
</dbReference>
<evidence type="ECO:0000313" key="3">
    <source>
        <dbReference type="EMBL" id="GGC46819.1"/>
    </source>
</evidence>
<dbReference type="Proteomes" id="UP000632322">
    <property type="component" value="Unassembled WGS sequence"/>
</dbReference>